<comment type="similarity">
    <text evidence="2">Belongs to the MerT family.</text>
</comment>
<feature type="transmembrane region" description="Helical" evidence="15">
    <location>
        <begin position="57"/>
        <end position="77"/>
    </location>
</feature>
<evidence type="ECO:0000256" key="10">
    <source>
        <dbReference type="ARBA" id="ARBA00022914"/>
    </source>
</evidence>
<dbReference type="EMBL" id="JABWMJ010000019">
    <property type="protein sequence ID" value="NUZ08886.1"/>
    <property type="molecule type" value="Genomic_DNA"/>
</dbReference>
<reference evidence="16 17" key="1">
    <citation type="submission" date="2020-06" db="EMBL/GenBank/DDBJ databases">
        <title>Schlegella sp. ID0723 isolated from air conditioner.</title>
        <authorList>
            <person name="Kim D.Y."/>
            <person name="Kim D.-U."/>
        </authorList>
    </citation>
    <scope>NUCLEOTIDE SEQUENCE [LARGE SCALE GENOMIC DNA]</scope>
    <source>
        <strain evidence="16 17">ID0723</strain>
    </source>
</reference>
<comment type="caution">
    <text evidence="16">The sequence shown here is derived from an EMBL/GenBank/DDBJ whole genome shotgun (WGS) entry which is preliminary data.</text>
</comment>
<comment type="subcellular location">
    <subcellularLocation>
        <location evidence="1">Cell inner membrane</location>
        <topology evidence="1">Multi-pass membrane protein</topology>
    </subcellularLocation>
</comment>
<dbReference type="AlphaFoldDB" id="A0A7Y6TZA0"/>
<evidence type="ECO:0000256" key="4">
    <source>
        <dbReference type="ARBA" id="ARBA00022448"/>
    </source>
</evidence>
<organism evidence="16 17">
    <name type="scientific">Piscinibacter koreensis</name>
    <dbReference type="NCBI Taxonomy" id="2742824"/>
    <lineage>
        <taxon>Bacteria</taxon>
        <taxon>Pseudomonadati</taxon>
        <taxon>Pseudomonadota</taxon>
        <taxon>Betaproteobacteria</taxon>
        <taxon>Burkholderiales</taxon>
        <taxon>Sphaerotilaceae</taxon>
        <taxon>Piscinibacter</taxon>
    </lineage>
</organism>
<evidence type="ECO:0000256" key="2">
    <source>
        <dbReference type="ARBA" id="ARBA00008224"/>
    </source>
</evidence>
<evidence type="ECO:0000313" key="16">
    <source>
        <dbReference type="EMBL" id="NUZ08886.1"/>
    </source>
</evidence>
<evidence type="ECO:0000256" key="15">
    <source>
        <dbReference type="SAM" id="Phobius"/>
    </source>
</evidence>
<keyword evidence="8 15" id="KW-0812">Transmembrane</keyword>
<dbReference type="InterPro" id="IPR003457">
    <property type="entry name" value="Transprt_MerT"/>
</dbReference>
<evidence type="ECO:0000256" key="14">
    <source>
        <dbReference type="ARBA" id="ARBA00045720"/>
    </source>
</evidence>
<dbReference type="Proteomes" id="UP000529637">
    <property type="component" value="Unassembled WGS sequence"/>
</dbReference>
<keyword evidence="17" id="KW-1185">Reference proteome</keyword>
<keyword evidence="4" id="KW-0813">Transport</keyword>
<evidence type="ECO:0000256" key="5">
    <source>
        <dbReference type="ARBA" id="ARBA00022466"/>
    </source>
</evidence>
<evidence type="ECO:0000313" key="17">
    <source>
        <dbReference type="Proteomes" id="UP000529637"/>
    </source>
</evidence>
<keyword evidence="6" id="KW-1003">Cell membrane</keyword>
<evidence type="ECO:0000256" key="13">
    <source>
        <dbReference type="ARBA" id="ARBA00030934"/>
    </source>
</evidence>
<evidence type="ECO:0000256" key="6">
    <source>
        <dbReference type="ARBA" id="ARBA00022475"/>
    </source>
</evidence>
<evidence type="ECO:0000256" key="3">
    <source>
        <dbReference type="ARBA" id="ARBA00017053"/>
    </source>
</evidence>
<proteinExistence type="inferred from homology"/>
<dbReference type="RefSeq" id="WP_176071746.1">
    <property type="nucleotide sequence ID" value="NZ_JABWMJ010000019.1"/>
</dbReference>
<protein>
    <recommendedName>
        <fullName evidence="3">Mercuric transport protein MerT</fullName>
    </recommendedName>
    <alternativeName>
        <fullName evidence="13">Mercury ion transport protein</fullName>
    </alternativeName>
</protein>
<evidence type="ECO:0000256" key="9">
    <source>
        <dbReference type="ARBA" id="ARBA00022723"/>
    </source>
</evidence>
<dbReference type="GO" id="GO:0015097">
    <property type="term" value="F:mercury ion transmembrane transporter activity"/>
    <property type="evidence" value="ECO:0007669"/>
    <property type="project" value="InterPro"/>
</dbReference>
<keyword evidence="5" id="KW-0475">Mercuric resistance</keyword>
<dbReference type="GO" id="GO:0005886">
    <property type="term" value="C:plasma membrane"/>
    <property type="evidence" value="ECO:0007669"/>
    <property type="project" value="UniProtKB-SubCell"/>
</dbReference>
<accession>A0A7Y6TZA0</accession>
<dbReference type="Pfam" id="PF02411">
    <property type="entry name" value="MerT"/>
    <property type="match status" value="1"/>
</dbReference>
<evidence type="ECO:0000256" key="8">
    <source>
        <dbReference type="ARBA" id="ARBA00022692"/>
    </source>
</evidence>
<evidence type="ECO:0000256" key="7">
    <source>
        <dbReference type="ARBA" id="ARBA00022519"/>
    </source>
</evidence>
<feature type="transmembrane region" description="Helical" evidence="15">
    <location>
        <begin position="100"/>
        <end position="119"/>
    </location>
</feature>
<evidence type="ECO:0000256" key="12">
    <source>
        <dbReference type="ARBA" id="ARBA00023136"/>
    </source>
</evidence>
<keyword evidence="7" id="KW-0997">Cell inner membrane</keyword>
<evidence type="ECO:0000256" key="11">
    <source>
        <dbReference type="ARBA" id="ARBA00022989"/>
    </source>
</evidence>
<keyword evidence="9" id="KW-0479">Metal-binding</keyword>
<name>A0A7Y6TZA0_9BURK</name>
<keyword evidence="10" id="KW-0476">Mercury</keyword>
<evidence type="ECO:0000256" key="1">
    <source>
        <dbReference type="ARBA" id="ARBA00004429"/>
    </source>
</evidence>
<dbReference type="Gene3D" id="1.10.287.910">
    <property type="entry name" value="bacterial mercury transporter, merf"/>
    <property type="match status" value="1"/>
</dbReference>
<keyword evidence="12 15" id="KW-0472">Membrane</keyword>
<comment type="function">
    <text evidence="14">Involved in mercury resistance. Probably transfers a mercuric ion from the periplasmic Hg(2+)-binding protein MerP to the cytoplasmic mercuric reductase MerA.</text>
</comment>
<dbReference type="GO" id="GO:0046872">
    <property type="term" value="F:metal ion binding"/>
    <property type="evidence" value="ECO:0007669"/>
    <property type="project" value="UniProtKB-KW"/>
</dbReference>
<dbReference type="PROSITE" id="PS51257">
    <property type="entry name" value="PROKAR_LIPOPROTEIN"/>
    <property type="match status" value="1"/>
</dbReference>
<gene>
    <name evidence="16" type="ORF">HQN59_24385</name>
</gene>
<keyword evidence="11 15" id="KW-1133">Transmembrane helix</keyword>
<sequence>MQASERSASTRWATPGSVLAGLAAAIGASACCAGPLVLVLLGVGGAWGSRLVALEPLQPYFVAAALVFFGVASYRLYRGSERCAPDEVCAIPAVRRRQRVIFWSVSVLAAALMSFPLYAPLFY</sequence>